<dbReference type="AlphaFoldDB" id="W7MPL0"/>
<dbReference type="KEGG" id="fvr:FVEG_07001"/>
<dbReference type="GeneID" id="30064849"/>
<keyword evidence="1" id="KW-0732">Signal</keyword>
<dbReference type="Proteomes" id="UP000009096">
    <property type="component" value="Chromosome 7"/>
</dbReference>
<reference evidence="2 3" key="1">
    <citation type="journal article" date="2010" name="Nature">
        <title>Comparative genomics reveals mobile pathogenicity chromosomes in Fusarium.</title>
        <authorList>
            <person name="Ma L.J."/>
            <person name="van der Does H.C."/>
            <person name="Borkovich K.A."/>
            <person name="Coleman J.J."/>
            <person name="Daboussi M.J."/>
            <person name="Di Pietro A."/>
            <person name="Dufresne M."/>
            <person name="Freitag M."/>
            <person name="Grabherr M."/>
            <person name="Henrissat B."/>
            <person name="Houterman P.M."/>
            <person name="Kang S."/>
            <person name="Shim W.B."/>
            <person name="Woloshuk C."/>
            <person name="Xie X."/>
            <person name="Xu J.R."/>
            <person name="Antoniw J."/>
            <person name="Baker S.E."/>
            <person name="Bluhm B.H."/>
            <person name="Breakspear A."/>
            <person name="Brown D.W."/>
            <person name="Butchko R.A."/>
            <person name="Chapman S."/>
            <person name="Coulson R."/>
            <person name="Coutinho P.M."/>
            <person name="Danchin E.G."/>
            <person name="Diener A."/>
            <person name="Gale L.R."/>
            <person name="Gardiner D.M."/>
            <person name="Goff S."/>
            <person name="Hammond-Kosack K.E."/>
            <person name="Hilburn K."/>
            <person name="Hua-Van A."/>
            <person name="Jonkers W."/>
            <person name="Kazan K."/>
            <person name="Kodira C.D."/>
            <person name="Koehrsen M."/>
            <person name="Kumar L."/>
            <person name="Lee Y.H."/>
            <person name="Li L."/>
            <person name="Manners J.M."/>
            <person name="Miranda-Saavedra D."/>
            <person name="Mukherjee M."/>
            <person name="Park G."/>
            <person name="Park J."/>
            <person name="Park S.Y."/>
            <person name="Proctor R.H."/>
            <person name="Regev A."/>
            <person name="Ruiz-Roldan M.C."/>
            <person name="Sain D."/>
            <person name="Sakthikumar S."/>
            <person name="Sykes S."/>
            <person name="Schwartz D.C."/>
            <person name="Turgeon B.G."/>
            <person name="Wapinski I."/>
            <person name="Yoder O."/>
            <person name="Young S."/>
            <person name="Zeng Q."/>
            <person name="Zhou S."/>
            <person name="Galagan J."/>
            <person name="Cuomo C.A."/>
            <person name="Kistler H.C."/>
            <person name="Rep M."/>
        </authorList>
    </citation>
    <scope>NUCLEOTIDE SEQUENCE [LARGE SCALE GENOMIC DNA]</scope>
    <source>
        <strain evidence="3">M3125 / FGSC 7600</strain>
    </source>
</reference>
<sequence>MINALFPFTSGIWLILSFNAVANSRFFSSYTQYCFFHILTELPDSHTIFQGSKKATQLQAQAVPHDVSYRYVTRYSQVAAR</sequence>
<dbReference type="EMBL" id="CM000584">
    <property type="protein sequence ID" value="EWG46567.1"/>
    <property type="molecule type" value="Genomic_DNA"/>
</dbReference>
<dbReference type="HOGENOM" id="CLU_2574068_0_0_1"/>
<evidence type="ECO:0000313" key="2">
    <source>
        <dbReference type="EMBL" id="EWG46567.1"/>
    </source>
</evidence>
<evidence type="ECO:0000313" key="3">
    <source>
        <dbReference type="Proteomes" id="UP000009096"/>
    </source>
</evidence>
<protein>
    <recommendedName>
        <fullName evidence="4">Secreted protein</fullName>
    </recommendedName>
</protein>
<organism evidence="2 3">
    <name type="scientific">Gibberella moniliformis (strain M3125 / FGSC 7600)</name>
    <name type="common">Maize ear and stalk rot fungus</name>
    <name type="synonym">Fusarium verticillioides</name>
    <dbReference type="NCBI Taxonomy" id="334819"/>
    <lineage>
        <taxon>Eukaryota</taxon>
        <taxon>Fungi</taxon>
        <taxon>Dikarya</taxon>
        <taxon>Ascomycota</taxon>
        <taxon>Pezizomycotina</taxon>
        <taxon>Sordariomycetes</taxon>
        <taxon>Hypocreomycetidae</taxon>
        <taxon>Hypocreales</taxon>
        <taxon>Nectriaceae</taxon>
        <taxon>Fusarium</taxon>
        <taxon>Fusarium fujikuroi species complex</taxon>
    </lineage>
</organism>
<feature type="chain" id="PRO_5004896511" description="Secreted protein" evidence="1">
    <location>
        <begin position="25"/>
        <end position="81"/>
    </location>
</feature>
<name>W7MPL0_GIBM7</name>
<feature type="signal peptide" evidence="1">
    <location>
        <begin position="1"/>
        <end position="24"/>
    </location>
</feature>
<gene>
    <name evidence="2" type="ORF">FVEG_07001</name>
</gene>
<keyword evidence="3" id="KW-1185">Reference proteome</keyword>
<dbReference type="VEuPathDB" id="FungiDB:FVEG_07001"/>
<accession>W7MPL0</accession>
<dbReference type="EMBL" id="DS022249">
    <property type="protein sequence ID" value="EWG46567.1"/>
    <property type="molecule type" value="Genomic_DNA"/>
</dbReference>
<evidence type="ECO:0000256" key="1">
    <source>
        <dbReference type="SAM" id="SignalP"/>
    </source>
</evidence>
<proteinExistence type="predicted"/>
<evidence type="ECO:0008006" key="4">
    <source>
        <dbReference type="Google" id="ProtNLM"/>
    </source>
</evidence>
<dbReference type="RefSeq" id="XP_018752758.1">
    <property type="nucleotide sequence ID" value="XM_018895487.1"/>
</dbReference>